<dbReference type="Proteomes" id="UP000735302">
    <property type="component" value="Unassembled WGS sequence"/>
</dbReference>
<reference evidence="1 2" key="1">
    <citation type="journal article" date="2021" name="Elife">
        <title>Chloroplast acquisition without the gene transfer in kleptoplastic sea slugs, Plakobranchus ocellatus.</title>
        <authorList>
            <person name="Maeda T."/>
            <person name="Takahashi S."/>
            <person name="Yoshida T."/>
            <person name="Shimamura S."/>
            <person name="Takaki Y."/>
            <person name="Nagai Y."/>
            <person name="Toyoda A."/>
            <person name="Suzuki Y."/>
            <person name="Arimoto A."/>
            <person name="Ishii H."/>
            <person name="Satoh N."/>
            <person name="Nishiyama T."/>
            <person name="Hasebe M."/>
            <person name="Maruyama T."/>
            <person name="Minagawa J."/>
            <person name="Obokata J."/>
            <person name="Shigenobu S."/>
        </authorList>
    </citation>
    <scope>NUCLEOTIDE SEQUENCE [LARGE SCALE GENOMIC DNA]</scope>
</reference>
<evidence type="ECO:0000313" key="1">
    <source>
        <dbReference type="EMBL" id="GFO24347.1"/>
    </source>
</evidence>
<keyword evidence="2" id="KW-1185">Reference proteome</keyword>
<organism evidence="1 2">
    <name type="scientific">Plakobranchus ocellatus</name>
    <dbReference type="NCBI Taxonomy" id="259542"/>
    <lineage>
        <taxon>Eukaryota</taxon>
        <taxon>Metazoa</taxon>
        <taxon>Spiralia</taxon>
        <taxon>Lophotrochozoa</taxon>
        <taxon>Mollusca</taxon>
        <taxon>Gastropoda</taxon>
        <taxon>Heterobranchia</taxon>
        <taxon>Euthyneura</taxon>
        <taxon>Panpulmonata</taxon>
        <taxon>Sacoglossa</taxon>
        <taxon>Placobranchoidea</taxon>
        <taxon>Plakobranchidae</taxon>
        <taxon>Plakobranchus</taxon>
    </lineage>
</organism>
<sequence length="194" mass="21770">MLSNEPKPSGLQMSEDFCFKSEWIGLVSNPLSQLVSHPTFPVYNQSNCGTKVTSILTLMVNLDLHNKRLACLSYNRTDIGGFDITDISELFIVLVPKNEKGNDLQFAVKALVWIAAALIVFVLAQQITNFTSSRTGEEGDSDRQRMETLMRNRILSHIKVRKTLPRKCQNSGILKGKCHGISRGPFFVRVQDRA</sequence>
<name>A0AAV4BZ78_9GAST</name>
<feature type="non-terminal residue" evidence="1">
    <location>
        <position position="194"/>
    </location>
</feature>
<dbReference type="AlphaFoldDB" id="A0AAV4BZ78"/>
<proteinExistence type="predicted"/>
<gene>
    <name evidence="1" type="ORF">PoB_005085200</name>
</gene>
<evidence type="ECO:0000313" key="2">
    <source>
        <dbReference type="Proteomes" id="UP000735302"/>
    </source>
</evidence>
<dbReference type="EMBL" id="BLXT01005615">
    <property type="protein sequence ID" value="GFO24347.1"/>
    <property type="molecule type" value="Genomic_DNA"/>
</dbReference>
<protein>
    <submittedName>
        <fullName evidence="1">Uncharacterized protein</fullName>
    </submittedName>
</protein>
<comment type="caution">
    <text evidence="1">The sequence shown here is derived from an EMBL/GenBank/DDBJ whole genome shotgun (WGS) entry which is preliminary data.</text>
</comment>
<accession>A0AAV4BZ78</accession>